<evidence type="ECO:0000256" key="6">
    <source>
        <dbReference type="RuleBase" id="RU363126"/>
    </source>
</evidence>
<dbReference type="GO" id="GO:0034707">
    <property type="term" value="C:chloride channel complex"/>
    <property type="evidence" value="ECO:0007669"/>
    <property type="project" value="UniProtKB-KW"/>
</dbReference>
<keyword evidence="6" id="KW-0813">Transport</keyword>
<dbReference type="PANTHER" id="PTHR10736:SF65">
    <property type="entry name" value="BESTROPHIN 1, ISOFORM C-RELATED"/>
    <property type="match status" value="1"/>
</dbReference>
<reference evidence="8" key="1">
    <citation type="submission" date="2024-06" db="EMBL/GenBank/DDBJ databases">
        <authorList>
            <person name="Liu X."/>
            <person name="Lenzi L."/>
            <person name="Haldenby T S."/>
            <person name="Uol C."/>
        </authorList>
    </citation>
    <scope>NUCLEOTIDE SEQUENCE</scope>
</reference>
<feature type="compositionally biased region" description="Polar residues" evidence="7">
    <location>
        <begin position="418"/>
        <end position="428"/>
    </location>
</feature>
<dbReference type="InterPro" id="IPR000615">
    <property type="entry name" value="Bestrophin"/>
</dbReference>
<feature type="transmembrane region" description="Helical" evidence="6">
    <location>
        <begin position="20"/>
        <end position="42"/>
    </location>
</feature>
<evidence type="ECO:0000313" key="8">
    <source>
        <dbReference type="EMBL" id="CAL5136065.1"/>
    </source>
</evidence>
<comment type="subcellular location">
    <subcellularLocation>
        <location evidence="6">Cell membrane</location>
        <topology evidence="6">Multi-pass membrane protein</topology>
    </subcellularLocation>
    <subcellularLocation>
        <location evidence="1">Membrane</location>
    </subcellularLocation>
</comment>
<keyword evidence="6" id="KW-0406">Ion transport</keyword>
<dbReference type="PANTHER" id="PTHR10736">
    <property type="entry name" value="BESTROPHIN"/>
    <property type="match status" value="1"/>
</dbReference>
<evidence type="ECO:0000256" key="3">
    <source>
        <dbReference type="ARBA" id="ARBA00022989"/>
    </source>
</evidence>
<keyword evidence="2 6" id="KW-0812">Transmembrane</keyword>
<gene>
    <name evidence="8" type="ORF">CDAUBV1_LOCUS10156</name>
</gene>
<evidence type="ECO:0000313" key="9">
    <source>
        <dbReference type="Proteomes" id="UP001497525"/>
    </source>
</evidence>
<evidence type="ECO:0000256" key="5">
    <source>
        <dbReference type="ARBA" id="ARBA00034769"/>
    </source>
</evidence>
<feature type="region of interest" description="Disordered" evidence="7">
    <location>
        <begin position="379"/>
        <end position="428"/>
    </location>
</feature>
<keyword evidence="6" id="KW-1003">Cell membrane</keyword>
<dbReference type="InterPro" id="IPR021134">
    <property type="entry name" value="Bestrophin-like"/>
</dbReference>
<dbReference type="Pfam" id="PF01062">
    <property type="entry name" value="Bestrophin"/>
    <property type="match status" value="1"/>
</dbReference>
<keyword evidence="4 6" id="KW-0472">Membrane</keyword>
<dbReference type="EMBL" id="CAXLJL010000290">
    <property type="protein sequence ID" value="CAL5136065.1"/>
    <property type="molecule type" value="Genomic_DNA"/>
</dbReference>
<keyword evidence="6" id="KW-0869">Chloride channel</keyword>
<feature type="region of interest" description="Disordered" evidence="7">
    <location>
        <begin position="296"/>
        <end position="320"/>
    </location>
</feature>
<comment type="caution">
    <text evidence="8">The sequence shown here is derived from an EMBL/GenBank/DDBJ whole genome shotgun (WGS) entry which is preliminary data.</text>
</comment>
<comment type="similarity">
    <text evidence="5 6">Belongs to the anion channel-forming bestrophin (TC 1.A.46) family. Calcium-sensitive chloride channel subfamily.</text>
</comment>
<proteinExistence type="inferred from homology"/>
<dbReference type="AlphaFoldDB" id="A0AAV2THY6"/>
<evidence type="ECO:0000256" key="4">
    <source>
        <dbReference type="ARBA" id="ARBA00023136"/>
    </source>
</evidence>
<keyword evidence="6" id="KW-0868">Chloride</keyword>
<evidence type="ECO:0000256" key="2">
    <source>
        <dbReference type="ARBA" id="ARBA00022692"/>
    </source>
</evidence>
<comment type="function">
    <text evidence="6">Forms chloride channels.</text>
</comment>
<name>A0AAV2THY6_CALDB</name>
<keyword evidence="3 6" id="KW-1133">Transmembrane helix</keyword>
<dbReference type="GO" id="GO:0005886">
    <property type="term" value="C:plasma membrane"/>
    <property type="evidence" value="ECO:0007669"/>
    <property type="project" value="UniProtKB-SubCell"/>
</dbReference>
<feature type="transmembrane region" description="Helical" evidence="6">
    <location>
        <begin position="160"/>
        <end position="180"/>
    </location>
</feature>
<keyword evidence="6" id="KW-0407">Ion channel</keyword>
<sequence>MIPVAFILGFYIHLIFSRFWHQFMTIPWAMTFSIALVSHLPGTAERPRLIRRTCFRYLLGSLVLTLTRINVVAKKRFPSFESMIAAGIFTKEEISMIEATPQQHGQPFLPIVWATSLVTMAEKEGLITNHHAAVLIIQEFNNFRQALLNLFLMDYVCVPLVYTQVVTLSVYSYFAASLIGRQYIIDRPQNDENQKSYYKKDLYFPFFTFIQFVIYVGWLKVAETLVNPMGEDDEDIDINEVIDFNWKAGWCIVDGMKPAPPALVRDAHWDRSAFELPHTMASKRFSLQTHRGSVFESNMKSSPECMGSTSSIANTGQSQESLRYRTGRGQSPVKVPDSLSDIEVSSQSDLGLSVPMCAPRRFSPSPTLPVRGMGTVETIHEESDEELERERSECNDASPPKPIVRVVVKKKNSSQSVHSDISDMSTSE</sequence>
<accession>A0AAV2THY6</accession>
<evidence type="ECO:0000256" key="7">
    <source>
        <dbReference type="SAM" id="MobiDB-lite"/>
    </source>
</evidence>
<feature type="transmembrane region" description="Helical" evidence="6">
    <location>
        <begin position="201"/>
        <end position="219"/>
    </location>
</feature>
<dbReference type="GO" id="GO:0005254">
    <property type="term" value="F:chloride channel activity"/>
    <property type="evidence" value="ECO:0007669"/>
    <property type="project" value="UniProtKB-KW"/>
</dbReference>
<evidence type="ECO:0000256" key="1">
    <source>
        <dbReference type="ARBA" id="ARBA00004370"/>
    </source>
</evidence>
<dbReference type="Proteomes" id="UP001497525">
    <property type="component" value="Unassembled WGS sequence"/>
</dbReference>
<feature type="transmembrane region" description="Helical" evidence="6">
    <location>
        <begin position="54"/>
        <end position="73"/>
    </location>
</feature>
<protein>
    <recommendedName>
        <fullName evidence="6">Bestrophin homolog</fullName>
    </recommendedName>
</protein>
<organism evidence="8 9">
    <name type="scientific">Calicophoron daubneyi</name>
    <name type="common">Rumen fluke</name>
    <name type="synonym">Paramphistomum daubneyi</name>
    <dbReference type="NCBI Taxonomy" id="300641"/>
    <lineage>
        <taxon>Eukaryota</taxon>
        <taxon>Metazoa</taxon>
        <taxon>Spiralia</taxon>
        <taxon>Lophotrochozoa</taxon>
        <taxon>Platyhelminthes</taxon>
        <taxon>Trematoda</taxon>
        <taxon>Digenea</taxon>
        <taxon>Plagiorchiida</taxon>
        <taxon>Pronocephalata</taxon>
        <taxon>Paramphistomoidea</taxon>
        <taxon>Paramphistomidae</taxon>
        <taxon>Calicophoron</taxon>
    </lineage>
</organism>